<reference evidence="3" key="1">
    <citation type="submission" date="2022-10" db="EMBL/GenBank/DDBJ databases">
        <title>Complete genome of Methanoculleus submarinus DSM 15122.</title>
        <authorList>
            <person name="Chen S.-C."/>
            <person name="Lai S.-J."/>
            <person name="You Y.-T."/>
        </authorList>
    </citation>
    <scope>NUCLEOTIDE SEQUENCE</scope>
    <source>
        <strain evidence="3">DSM 15122</strain>
    </source>
</reference>
<gene>
    <name evidence="3" type="ORF">OH143_10165</name>
</gene>
<protein>
    <submittedName>
        <fullName evidence="3">Glycosyltransferase</fullName>
        <ecNumber evidence="3">2.4.-.-</ecNumber>
    </submittedName>
</protein>
<feature type="domain" description="Glycosyltransferase 2-like" evidence="2">
    <location>
        <begin position="71"/>
        <end position="111"/>
    </location>
</feature>
<dbReference type="Gene3D" id="3.90.550.10">
    <property type="entry name" value="Spore Coat Polysaccharide Biosynthesis Protein SpsA, Chain A"/>
    <property type="match status" value="1"/>
</dbReference>
<proteinExistence type="predicted"/>
<dbReference type="InterPro" id="IPR001173">
    <property type="entry name" value="Glyco_trans_2-like"/>
</dbReference>
<sequence length="169" mass="18111">MCLSVVPVAVGLSVDRGETVAPGDCTGSAAGLVEPVIRNNDNGERGGVLAGDPVDCRRRPLWKRGRPALAAIIPVYDEERVIGSVVLQVKEHADRVIIVDDGSADRTAAIAPLGLKMTEVPISVTYDVPHKDKTFVPIIERGKRRATGSPVGEEAGKGERRSSRWPERI</sequence>
<dbReference type="RefSeq" id="WP_011843531.1">
    <property type="nucleotide sequence ID" value="NZ_CP109831.1"/>
</dbReference>
<keyword evidence="4" id="KW-1185">Reference proteome</keyword>
<evidence type="ECO:0000259" key="2">
    <source>
        <dbReference type="Pfam" id="PF00535"/>
    </source>
</evidence>
<dbReference type="AlphaFoldDB" id="A0AAX3E853"/>
<dbReference type="GeneID" id="76731259"/>
<dbReference type="InterPro" id="IPR029044">
    <property type="entry name" value="Nucleotide-diphossugar_trans"/>
</dbReference>
<evidence type="ECO:0000313" key="4">
    <source>
        <dbReference type="Proteomes" id="UP001156196"/>
    </source>
</evidence>
<dbReference type="Pfam" id="PF00535">
    <property type="entry name" value="Glycos_transf_2"/>
    <property type="match status" value="1"/>
</dbReference>
<keyword evidence="3" id="KW-0808">Transferase</keyword>
<feature type="compositionally biased region" description="Basic and acidic residues" evidence="1">
    <location>
        <begin position="154"/>
        <end position="169"/>
    </location>
</feature>
<evidence type="ECO:0000256" key="1">
    <source>
        <dbReference type="SAM" id="MobiDB-lite"/>
    </source>
</evidence>
<dbReference type="KEGG" id="msum:OH143_10165"/>
<evidence type="ECO:0000313" key="3">
    <source>
        <dbReference type="EMBL" id="UYU18059.1"/>
    </source>
</evidence>
<dbReference type="Proteomes" id="UP001156196">
    <property type="component" value="Chromosome"/>
</dbReference>
<dbReference type="SUPFAM" id="SSF53448">
    <property type="entry name" value="Nucleotide-diphospho-sugar transferases"/>
    <property type="match status" value="1"/>
</dbReference>
<organism evidence="3 4">
    <name type="scientific">Methanoculleus submarinus</name>
    <dbReference type="NCBI Taxonomy" id="204050"/>
    <lineage>
        <taxon>Archaea</taxon>
        <taxon>Methanobacteriati</taxon>
        <taxon>Methanobacteriota</taxon>
        <taxon>Stenosarchaea group</taxon>
        <taxon>Methanomicrobia</taxon>
        <taxon>Methanomicrobiales</taxon>
        <taxon>Methanomicrobiaceae</taxon>
        <taxon>Methanoculleus</taxon>
    </lineage>
</organism>
<dbReference type="EMBL" id="CP109831">
    <property type="protein sequence ID" value="UYU18059.1"/>
    <property type="molecule type" value="Genomic_DNA"/>
</dbReference>
<name>A0AAX3E853_9EURY</name>
<feature type="region of interest" description="Disordered" evidence="1">
    <location>
        <begin position="142"/>
        <end position="169"/>
    </location>
</feature>
<accession>A0AAX3E853</accession>
<keyword evidence="3" id="KW-0328">Glycosyltransferase</keyword>
<dbReference type="EC" id="2.4.-.-" evidence="3"/>
<dbReference type="GeneID" id="4847143"/>
<dbReference type="GO" id="GO:0016757">
    <property type="term" value="F:glycosyltransferase activity"/>
    <property type="evidence" value="ECO:0007669"/>
    <property type="project" value="UniProtKB-KW"/>
</dbReference>